<dbReference type="RefSeq" id="WP_117983726.1">
    <property type="nucleotide sequence ID" value="NZ_QRQO01000019.1"/>
</dbReference>
<gene>
    <name evidence="3" type="ORF">DWZ29_07945</name>
    <name evidence="2" type="ORF">DXD91_15340</name>
</gene>
<feature type="transmembrane region" description="Helical" evidence="1">
    <location>
        <begin position="129"/>
        <end position="150"/>
    </location>
</feature>
<keyword evidence="1" id="KW-0812">Transmembrane</keyword>
<keyword evidence="1" id="KW-1133">Transmembrane helix</keyword>
<evidence type="ECO:0000313" key="4">
    <source>
        <dbReference type="Proteomes" id="UP000262524"/>
    </source>
</evidence>
<evidence type="ECO:0000313" key="2">
    <source>
        <dbReference type="EMBL" id="RGI76331.1"/>
    </source>
</evidence>
<feature type="transmembrane region" description="Helical" evidence="1">
    <location>
        <begin position="63"/>
        <end position="80"/>
    </location>
</feature>
<keyword evidence="1" id="KW-0472">Membrane</keyword>
<dbReference type="Proteomes" id="UP000262524">
    <property type="component" value="Unassembled WGS sequence"/>
</dbReference>
<name>A0A374MXZ6_9FIRM</name>
<dbReference type="EMBL" id="QRQO01000019">
    <property type="protein sequence ID" value="RHN13191.1"/>
    <property type="molecule type" value="Genomic_DNA"/>
</dbReference>
<proteinExistence type="predicted"/>
<reference evidence="4 5" key="1">
    <citation type="submission" date="2018-08" db="EMBL/GenBank/DDBJ databases">
        <title>A genome reference for cultivated species of the human gut microbiota.</title>
        <authorList>
            <person name="Zou Y."/>
            <person name="Xue W."/>
            <person name="Luo G."/>
        </authorList>
    </citation>
    <scope>NUCLEOTIDE SEQUENCE [LARGE SCALE GENOMIC DNA]</scope>
    <source>
        <strain evidence="3 5">AF31-17AC</strain>
        <strain evidence="2 4">TM10-1AC</strain>
    </source>
</reference>
<protein>
    <submittedName>
        <fullName evidence="2">Uncharacterized protein</fullName>
    </submittedName>
</protein>
<dbReference type="Proteomes" id="UP000283700">
    <property type="component" value="Unassembled WGS sequence"/>
</dbReference>
<comment type="caution">
    <text evidence="2">The sequence shown here is derived from an EMBL/GenBank/DDBJ whole genome shotgun (WGS) entry which is preliminary data.</text>
</comment>
<evidence type="ECO:0000313" key="5">
    <source>
        <dbReference type="Proteomes" id="UP000283700"/>
    </source>
</evidence>
<sequence length="165" mass="18700">MNKNKKSAKQYHQSIITALEKKVNDMKDSAYSGLYSEIAFIIGIAVIMIDTFFPSEKTEANCVLKIILIAISVFCMFYFARKVKTVNEVEEEKKFWPNFFIQWATGLGYINMPVAVIAILVTFDKVKAWTLFMMGVAVILTGLTLIDALVKTSKILKKENVGKRK</sequence>
<evidence type="ECO:0000313" key="3">
    <source>
        <dbReference type="EMBL" id="RHN13191.1"/>
    </source>
</evidence>
<dbReference type="EMBL" id="QSOE01000190">
    <property type="protein sequence ID" value="RGI76331.1"/>
    <property type="molecule type" value="Genomic_DNA"/>
</dbReference>
<accession>A0A374MXZ6</accession>
<dbReference type="AlphaFoldDB" id="A0A374MXZ6"/>
<feature type="transmembrane region" description="Helical" evidence="1">
    <location>
        <begin position="30"/>
        <end position="51"/>
    </location>
</feature>
<feature type="transmembrane region" description="Helical" evidence="1">
    <location>
        <begin position="100"/>
        <end position="123"/>
    </location>
</feature>
<organism evidence="2 4">
    <name type="scientific">Anaerobutyricum hallii</name>
    <dbReference type="NCBI Taxonomy" id="39488"/>
    <lineage>
        <taxon>Bacteria</taxon>
        <taxon>Bacillati</taxon>
        <taxon>Bacillota</taxon>
        <taxon>Clostridia</taxon>
        <taxon>Lachnospirales</taxon>
        <taxon>Lachnospiraceae</taxon>
        <taxon>Anaerobutyricum</taxon>
    </lineage>
</organism>
<evidence type="ECO:0000256" key="1">
    <source>
        <dbReference type="SAM" id="Phobius"/>
    </source>
</evidence>